<gene>
    <name evidence="2" type="ORF">PHYSODRAFT_261148</name>
</gene>
<evidence type="ECO:0000256" key="1">
    <source>
        <dbReference type="SAM" id="MobiDB-lite"/>
    </source>
</evidence>
<dbReference type="GeneID" id="20639253"/>
<organism evidence="2 3">
    <name type="scientific">Phytophthora sojae (strain P6497)</name>
    <name type="common">Soybean stem and root rot agent</name>
    <name type="synonym">Phytophthora megasperma f. sp. glycines</name>
    <dbReference type="NCBI Taxonomy" id="1094619"/>
    <lineage>
        <taxon>Eukaryota</taxon>
        <taxon>Sar</taxon>
        <taxon>Stramenopiles</taxon>
        <taxon>Oomycota</taxon>
        <taxon>Peronosporomycetes</taxon>
        <taxon>Peronosporales</taxon>
        <taxon>Peronosporaceae</taxon>
        <taxon>Phytophthora</taxon>
    </lineage>
</organism>
<keyword evidence="3" id="KW-1185">Reference proteome</keyword>
<dbReference type="KEGG" id="psoj:PHYSODRAFT_261148"/>
<dbReference type="AlphaFoldDB" id="G4YHV9"/>
<evidence type="ECO:0000313" key="3">
    <source>
        <dbReference type="Proteomes" id="UP000002640"/>
    </source>
</evidence>
<name>G4YHV9_PHYSP</name>
<reference evidence="2 3" key="1">
    <citation type="journal article" date="2006" name="Science">
        <title>Phytophthora genome sequences uncover evolutionary origins and mechanisms of pathogenesis.</title>
        <authorList>
            <person name="Tyler B.M."/>
            <person name="Tripathy S."/>
            <person name="Zhang X."/>
            <person name="Dehal P."/>
            <person name="Jiang R.H."/>
            <person name="Aerts A."/>
            <person name="Arredondo F.D."/>
            <person name="Baxter L."/>
            <person name="Bensasson D."/>
            <person name="Beynon J.L."/>
            <person name="Chapman J."/>
            <person name="Damasceno C.M."/>
            <person name="Dorrance A.E."/>
            <person name="Dou D."/>
            <person name="Dickerman A.W."/>
            <person name="Dubchak I.L."/>
            <person name="Garbelotto M."/>
            <person name="Gijzen M."/>
            <person name="Gordon S.G."/>
            <person name="Govers F."/>
            <person name="Grunwald N.J."/>
            <person name="Huang W."/>
            <person name="Ivors K.L."/>
            <person name="Jones R.W."/>
            <person name="Kamoun S."/>
            <person name="Krampis K."/>
            <person name="Lamour K.H."/>
            <person name="Lee M.K."/>
            <person name="McDonald W.H."/>
            <person name="Medina M."/>
            <person name="Meijer H.J."/>
            <person name="Nordberg E.K."/>
            <person name="Maclean D.J."/>
            <person name="Ospina-Giraldo M.D."/>
            <person name="Morris P.F."/>
            <person name="Phuntumart V."/>
            <person name="Putnam N.H."/>
            <person name="Rash S."/>
            <person name="Rose J.K."/>
            <person name="Sakihama Y."/>
            <person name="Salamov A.A."/>
            <person name="Savidor A."/>
            <person name="Scheuring C.F."/>
            <person name="Smith B.M."/>
            <person name="Sobral B.W."/>
            <person name="Terry A."/>
            <person name="Torto-Alalibo T.A."/>
            <person name="Win J."/>
            <person name="Xu Z."/>
            <person name="Zhang H."/>
            <person name="Grigoriev I.V."/>
            <person name="Rokhsar D.S."/>
            <person name="Boore J.L."/>
        </authorList>
    </citation>
    <scope>NUCLEOTIDE SEQUENCE [LARGE SCALE GENOMIC DNA]</scope>
    <source>
        <strain evidence="2 3">P6497</strain>
    </source>
</reference>
<feature type="region of interest" description="Disordered" evidence="1">
    <location>
        <begin position="1"/>
        <end position="22"/>
    </location>
</feature>
<dbReference type="EMBL" id="JH159151">
    <property type="protein sequence ID" value="EGZ29686.1"/>
    <property type="molecule type" value="Genomic_DNA"/>
</dbReference>
<dbReference type="RefSeq" id="XP_009516961.1">
    <property type="nucleotide sequence ID" value="XM_009518666.1"/>
</dbReference>
<accession>G4YHV9</accession>
<proteinExistence type="predicted"/>
<dbReference type="Proteomes" id="UP000002640">
    <property type="component" value="Unassembled WGS sequence"/>
</dbReference>
<evidence type="ECO:0000313" key="2">
    <source>
        <dbReference type="EMBL" id="EGZ29686.1"/>
    </source>
</evidence>
<sequence length="128" mass="14686">MAEEGRELKRPRRAGPGDPAPPSTWDFLAPWCDVLRGQLVLVSGYIRFISERFESRSKLPPAQLYPRVREAIDLLVLVAHIDNKVWHMLITEQCKLVGVAPLGYDYEEDEDANYYSGEEVYEDDSEDD</sequence>
<dbReference type="InParanoid" id="G4YHV9"/>
<protein>
    <submittedName>
        <fullName evidence="2">Uncharacterized protein</fullName>
    </submittedName>
</protein>